<keyword evidence="6 8" id="KW-0943">RNA-mediated gene silencing</keyword>
<evidence type="ECO:0000256" key="4">
    <source>
        <dbReference type="ARBA" id="ARBA00022695"/>
    </source>
</evidence>
<evidence type="ECO:0000256" key="5">
    <source>
        <dbReference type="ARBA" id="ARBA00022884"/>
    </source>
</evidence>
<keyword evidence="4 8" id="KW-0548">Nucleotidyltransferase</keyword>
<evidence type="ECO:0000256" key="2">
    <source>
        <dbReference type="ARBA" id="ARBA00022484"/>
    </source>
</evidence>
<proteinExistence type="inferred from homology"/>
<dbReference type="InterPro" id="IPR058751">
    <property type="entry name" value="RDRP_helical"/>
</dbReference>
<name>A0AA88XBJ7_9ASTE</name>
<dbReference type="Proteomes" id="UP001188597">
    <property type="component" value="Unassembled WGS sequence"/>
</dbReference>
<feature type="domain" description="RDRP C-terminal head" evidence="12">
    <location>
        <begin position="813"/>
        <end position="930"/>
    </location>
</feature>
<evidence type="ECO:0000259" key="9">
    <source>
        <dbReference type="Pfam" id="PF05183"/>
    </source>
</evidence>
<comment type="catalytic activity">
    <reaction evidence="7 8">
        <text>RNA(n) + a ribonucleoside 5'-triphosphate = RNA(n+1) + diphosphate</text>
        <dbReference type="Rhea" id="RHEA:21248"/>
        <dbReference type="Rhea" id="RHEA-COMP:14527"/>
        <dbReference type="Rhea" id="RHEA-COMP:17342"/>
        <dbReference type="ChEBI" id="CHEBI:33019"/>
        <dbReference type="ChEBI" id="CHEBI:61557"/>
        <dbReference type="ChEBI" id="CHEBI:140395"/>
        <dbReference type="EC" id="2.7.7.48"/>
    </reaction>
</comment>
<evidence type="ECO:0000313" key="13">
    <source>
        <dbReference type="EMBL" id="KAK3043716.1"/>
    </source>
</evidence>
<organism evidence="13 14">
    <name type="scientific">Escallonia herrerae</name>
    <dbReference type="NCBI Taxonomy" id="1293975"/>
    <lineage>
        <taxon>Eukaryota</taxon>
        <taxon>Viridiplantae</taxon>
        <taxon>Streptophyta</taxon>
        <taxon>Embryophyta</taxon>
        <taxon>Tracheophyta</taxon>
        <taxon>Spermatophyta</taxon>
        <taxon>Magnoliopsida</taxon>
        <taxon>eudicotyledons</taxon>
        <taxon>Gunneridae</taxon>
        <taxon>Pentapetalae</taxon>
        <taxon>asterids</taxon>
        <taxon>campanulids</taxon>
        <taxon>Escalloniales</taxon>
        <taxon>Escalloniaceae</taxon>
        <taxon>Escallonia</taxon>
    </lineage>
</organism>
<keyword evidence="14" id="KW-1185">Reference proteome</keyword>
<keyword evidence="3 8" id="KW-0808">Transferase</keyword>
<dbReference type="AlphaFoldDB" id="A0AA88XBJ7"/>
<accession>A0AA88XBJ7</accession>
<comment type="caution">
    <text evidence="13">The sequence shown here is derived from an EMBL/GenBank/DDBJ whole genome shotgun (WGS) entry which is preliminary data.</text>
</comment>
<evidence type="ECO:0000256" key="1">
    <source>
        <dbReference type="ARBA" id="ARBA00005762"/>
    </source>
</evidence>
<evidence type="ECO:0000259" key="10">
    <source>
        <dbReference type="Pfam" id="PF24572"/>
    </source>
</evidence>
<keyword evidence="2 8" id="KW-0696">RNA-directed RNA polymerase</keyword>
<evidence type="ECO:0000256" key="3">
    <source>
        <dbReference type="ARBA" id="ARBA00022679"/>
    </source>
</evidence>
<dbReference type="GO" id="GO:0003968">
    <property type="term" value="F:RNA-directed RNA polymerase activity"/>
    <property type="evidence" value="ECO:0007669"/>
    <property type="project" value="UniProtKB-KW"/>
</dbReference>
<dbReference type="EC" id="2.7.7.48" evidence="8"/>
<dbReference type="Pfam" id="PF26253">
    <property type="entry name" value="RdRP_head"/>
    <property type="match status" value="1"/>
</dbReference>
<gene>
    <name evidence="13" type="ORF">RJ639_001912</name>
</gene>
<comment type="function">
    <text evidence="8">Probably involved in the RNA silencing pathway and required for the generation of small interfering RNAs (siRNAs).</text>
</comment>
<dbReference type="GO" id="GO:0003723">
    <property type="term" value="F:RNA binding"/>
    <property type="evidence" value="ECO:0007669"/>
    <property type="project" value="UniProtKB-KW"/>
</dbReference>
<feature type="domain" description="RNA-dependent RNA polymerase 6-like RNA-binding" evidence="10">
    <location>
        <begin position="9"/>
        <end position="72"/>
    </location>
</feature>
<dbReference type="GO" id="GO:0030422">
    <property type="term" value="P:siRNA processing"/>
    <property type="evidence" value="ECO:0007669"/>
    <property type="project" value="TreeGrafter"/>
</dbReference>
<dbReference type="Pfam" id="PF05183">
    <property type="entry name" value="RdRP"/>
    <property type="match status" value="1"/>
</dbReference>
<evidence type="ECO:0000256" key="6">
    <source>
        <dbReference type="ARBA" id="ARBA00023158"/>
    </source>
</evidence>
<dbReference type="InterPro" id="IPR057596">
    <property type="entry name" value="RDRP_core"/>
</dbReference>
<evidence type="ECO:0000259" key="12">
    <source>
        <dbReference type="Pfam" id="PF26253"/>
    </source>
</evidence>
<reference evidence="13" key="1">
    <citation type="submission" date="2022-12" db="EMBL/GenBank/DDBJ databases">
        <title>Draft genome assemblies for two species of Escallonia (Escalloniales).</title>
        <authorList>
            <person name="Chanderbali A."/>
            <person name="Dervinis C."/>
            <person name="Anghel I."/>
            <person name="Soltis D."/>
            <person name="Soltis P."/>
            <person name="Zapata F."/>
        </authorList>
    </citation>
    <scope>NUCLEOTIDE SEQUENCE</scope>
    <source>
        <strain evidence="13">UCBG64.0493</strain>
        <tissue evidence="13">Leaf</tissue>
    </source>
</reference>
<dbReference type="InterPro" id="IPR007855">
    <property type="entry name" value="RDRP"/>
</dbReference>
<evidence type="ECO:0000256" key="7">
    <source>
        <dbReference type="ARBA" id="ARBA00048744"/>
    </source>
</evidence>
<evidence type="ECO:0000313" key="14">
    <source>
        <dbReference type="Proteomes" id="UP001188597"/>
    </source>
</evidence>
<evidence type="ECO:0000259" key="11">
    <source>
        <dbReference type="Pfam" id="PF26252"/>
    </source>
</evidence>
<keyword evidence="5 8" id="KW-0694">RNA-binding</keyword>
<dbReference type="InterPro" id="IPR057298">
    <property type="entry name" value="RDR6-like_RBD"/>
</dbReference>
<dbReference type="PANTHER" id="PTHR23079">
    <property type="entry name" value="RNA-DEPENDENT RNA POLYMERASE"/>
    <property type="match status" value="1"/>
</dbReference>
<dbReference type="PANTHER" id="PTHR23079:SF18">
    <property type="entry name" value="RNA-DEPENDENT RNA POLYMERASE 6"/>
    <property type="match status" value="1"/>
</dbReference>
<feature type="domain" description="RDRP helical" evidence="11">
    <location>
        <begin position="105"/>
        <end position="186"/>
    </location>
</feature>
<feature type="domain" description="RDRP core" evidence="9">
    <location>
        <begin position="206"/>
        <end position="791"/>
    </location>
</feature>
<dbReference type="GO" id="GO:0031380">
    <property type="term" value="C:nuclear RNA-directed RNA polymerase complex"/>
    <property type="evidence" value="ECO:0007669"/>
    <property type="project" value="TreeGrafter"/>
</dbReference>
<dbReference type="EMBL" id="JAVXUP010000002">
    <property type="protein sequence ID" value="KAK3043716.1"/>
    <property type="molecule type" value="Genomic_DNA"/>
</dbReference>
<protein>
    <recommendedName>
        <fullName evidence="8">RNA-dependent RNA polymerase</fullName>
        <ecNumber evidence="8">2.7.7.48</ecNumber>
    </recommendedName>
</protein>
<comment type="similarity">
    <text evidence="1 8">Belongs to the RdRP family.</text>
</comment>
<dbReference type="Pfam" id="PF24572">
    <property type="entry name" value="RBD_RDR6"/>
    <property type="match status" value="1"/>
</dbReference>
<dbReference type="InterPro" id="IPR058752">
    <property type="entry name" value="RDRP_C_head"/>
</dbReference>
<dbReference type="Pfam" id="PF26252">
    <property type="entry name" value="RdRP_helical"/>
    <property type="match status" value="1"/>
</dbReference>
<evidence type="ECO:0000256" key="8">
    <source>
        <dbReference type="RuleBase" id="RU363098"/>
    </source>
</evidence>
<sequence length="930" mass="106028">MAFKRSENDLVVTQVSVAGFADTVTAKELSDYLEENIGIVWRCRLKTSSTPHGSYANFEVNTADVQSMNYEKHNDLSEHRVPKVNAGNQLLVRDEPDFGMPMSDPFFCIQYKKGFTFKILFLVNAVMQKGTINQHQLSNRFFNLLRSQPEEVNGAALKHIYSYRRPLYDAYRRMKLLHEWLLNTPELFVRPREMDDTIEVRRLVIPPARAYCLPPEIEISNRVLWNYRKLSDRFIRVTFMDEGMQVLNKAVLKYYVAPIVRVATSNSTEQNTAMFRRVKTILSQGFYLCANQFRDRSAWVFAEGPNTSVRDIITRMGRFTNKNVAKCAARMGQCFSSTYPTVRVPQNEVDLELPDIKRNGYVFSDGIGKISSDLAREVAERLQLSVNPPSAYQIRYAGCKGVVGCWPAENDKIRLSLRRSMDKFISNHNILEICSWTRLLPGFLNRQIVTLLSTLGVQDEIFWEMQDTMVSKLNQMLVDNDVAFDVVTASFAEQGNTAAIMLSAGLKPQTEPHLRGMLTSIRAAQLGDLREKARIFVPSGRWLMGCLDELGVLEQGQCFIQVSNPSLEKCFSKHGSRFTDVGNSRVVVKGLVAMAKNPCLHPGDVRILEAIDVPGLHHLSDCLVFPQKGERPHADEASGSDLDGDLYFVTWDQNLIPPSKRSWPPMEYTPAEQKVLPREVRHPKNPFLDIYGIMIFQSPIDFFSRNMVNEYLGAICNAHVVHADLSEYGALDEKCLKLAELAALAVDFPKTGKDVIMPSQLKPKLYPDFMGKEEFQSYKSTKILGKLYRQVKDAYNEDVAASSQLSSLPGNIPYDRDLEIPGSTTFIAEAWNSKCIHDRQLIGLLGQYNVNREEEVVTGHIWSLPKNSSKKQGELKERLKHAYSAMRKEFRKVFEHMDSDFDKLADDEKNIMYEQKASAWYQVTYHPDWH</sequence>